<evidence type="ECO:0000313" key="2">
    <source>
        <dbReference type="Proteomes" id="UP000825015"/>
    </source>
</evidence>
<organism evidence="1 2">
    <name type="scientific">Methanobrevibacter arboriphilus</name>
    <dbReference type="NCBI Taxonomy" id="39441"/>
    <lineage>
        <taxon>Archaea</taxon>
        <taxon>Methanobacteriati</taxon>
        <taxon>Methanobacteriota</taxon>
        <taxon>Methanomada group</taxon>
        <taxon>Methanobacteria</taxon>
        <taxon>Methanobacteriales</taxon>
        <taxon>Methanobacteriaceae</taxon>
        <taxon>Methanobrevibacter</taxon>
    </lineage>
</organism>
<name>A0ACA8R4R5_METAZ</name>
<protein>
    <submittedName>
        <fullName evidence="1">Uncharacterized protein</fullName>
    </submittedName>
</protein>
<dbReference type="EMBL" id="AP019779">
    <property type="protein sequence ID" value="BBL62607.1"/>
    <property type="molecule type" value="Genomic_DNA"/>
</dbReference>
<keyword evidence="2" id="KW-1185">Reference proteome</keyword>
<accession>A0ACA8R4R5</accession>
<evidence type="ECO:0000313" key="1">
    <source>
        <dbReference type="EMBL" id="BBL62607.1"/>
    </source>
</evidence>
<sequence length="54" mass="6618">MDGMIEDMIREEYKPILLKIKELECVPKDIKEEIEVLLERTRQIYNRYGKEIDF</sequence>
<dbReference type="Proteomes" id="UP000825015">
    <property type="component" value="Chromosome"/>
</dbReference>
<reference evidence="1" key="1">
    <citation type="submission" date="2019-06" db="EMBL/GenBank/DDBJ databases">
        <title>Complete genome sequence of Methanobrevibacter arboriphilus strain SA.</title>
        <authorList>
            <person name="Asakawa S."/>
        </authorList>
    </citation>
    <scope>NUCLEOTIDE SEQUENCE</scope>
    <source>
        <strain evidence="1">SA</strain>
    </source>
</reference>
<proteinExistence type="predicted"/>
<gene>
    <name evidence="1" type="ORF">MarbSA_16470</name>
</gene>